<dbReference type="InterPro" id="IPR051208">
    <property type="entry name" value="Class-I_Fumarase/Tartrate_DH"/>
</dbReference>
<dbReference type="NCBIfam" id="NF004885">
    <property type="entry name" value="PRK06246.1"/>
    <property type="match status" value="1"/>
</dbReference>
<dbReference type="EMBL" id="DXCF01000032">
    <property type="protein sequence ID" value="HIZ10095.1"/>
    <property type="molecule type" value="Genomic_DNA"/>
</dbReference>
<dbReference type="Proteomes" id="UP000824025">
    <property type="component" value="Unassembled WGS sequence"/>
</dbReference>
<evidence type="ECO:0000259" key="7">
    <source>
        <dbReference type="Pfam" id="PF05681"/>
    </source>
</evidence>
<proteinExistence type="inferred from homology"/>
<dbReference type="GO" id="GO:0046872">
    <property type="term" value="F:metal ion binding"/>
    <property type="evidence" value="ECO:0007669"/>
    <property type="project" value="UniProtKB-KW"/>
</dbReference>
<sequence>MRILSSKTIEDAVYRLAAKACLRLTPSCERALREAERCEPEGSAARFALSAVLDNAEIAAKEKMAVCQDTGYAVVLAEIGQDVHIEGALLSDAVNGGVRRAYEDMCFRKSVCDPVTRANTADNTPASLHTEIVAGDRVRLTFLPKGFGSENMSRLYMLTPAQGVKGIVDSIVETVRLAGSKPCPPVICGVGIGGTFDTCAYLAKKALTRPLGSHNGRPDIAAIEEEALNRINALGIGAQGFGGKTTALGVLCEVLPTHIAGLPVAVNIQCHCMRCESTEI</sequence>
<feature type="domain" description="Fe-S hydro-lyase tartrate dehydratase alpha-type catalytic" evidence="7">
    <location>
        <begin position="11"/>
        <end position="275"/>
    </location>
</feature>
<evidence type="ECO:0000256" key="4">
    <source>
        <dbReference type="ARBA" id="ARBA00023004"/>
    </source>
</evidence>
<keyword evidence="6 8" id="KW-0456">Lyase</keyword>
<dbReference type="Pfam" id="PF05681">
    <property type="entry name" value="Fumerase"/>
    <property type="match status" value="1"/>
</dbReference>
<accession>A0A9D2D7Y9</accession>
<dbReference type="PANTHER" id="PTHR30389:SF17">
    <property type="entry name" value="L(+)-TARTRATE DEHYDRATASE SUBUNIT ALPHA-RELATED"/>
    <property type="match status" value="1"/>
</dbReference>
<evidence type="ECO:0000256" key="3">
    <source>
        <dbReference type="ARBA" id="ARBA00022723"/>
    </source>
</evidence>
<dbReference type="InterPro" id="IPR004646">
    <property type="entry name" value="Fe-S_hydro-lyase_TtdA-typ_cat"/>
</dbReference>
<keyword evidence="4" id="KW-0408">Iron</keyword>
<reference evidence="8" key="2">
    <citation type="submission" date="2021-04" db="EMBL/GenBank/DDBJ databases">
        <authorList>
            <person name="Gilroy R."/>
        </authorList>
    </citation>
    <scope>NUCLEOTIDE SEQUENCE</scope>
    <source>
        <strain evidence="8">CHK192-19661</strain>
    </source>
</reference>
<comment type="similarity">
    <text evidence="1">Belongs to the class-I fumarase family.</text>
</comment>
<gene>
    <name evidence="8" type="ORF">H9726_06370</name>
</gene>
<evidence type="ECO:0000256" key="6">
    <source>
        <dbReference type="ARBA" id="ARBA00023239"/>
    </source>
</evidence>
<dbReference type="EC" id="4.2.1.2" evidence="8"/>
<dbReference type="GO" id="GO:0051539">
    <property type="term" value="F:4 iron, 4 sulfur cluster binding"/>
    <property type="evidence" value="ECO:0007669"/>
    <property type="project" value="UniProtKB-KW"/>
</dbReference>
<evidence type="ECO:0000256" key="2">
    <source>
        <dbReference type="ARBA" id="ARBA00022485"/>
    </source>
</evidence>
<evidence type="ECO:0000313" key="9">
    <source>
        <dbReference type="Proteomes" id="UP000824025"/>
    </source>
</evidence>
<name>A0A9D2D7Y9_9FIRM</name>
<reference evidence="8" key="1">
    <citation type="journal article" date="2021" name="PeerJ">
        <title>Extensive microbial diversity within the chicken gut microbiome revealed by metagenomics and culture.</title>
        <authorList>
            <person name="Gilroy R."/>
            <person name="Ravi A."/>
            <person name="Getino M."/>
            <person name="Pursley I."/>
            <person name="Horton D.L."/>
            <person name="Alikhan N.F."/>
            <person name="Baker D."/>
            <person name="Gharbi K."/>
            <person name="Hall N."/>
            <person name="Watson M."/>
            <person name="Adriaenssens E.M."/>
            <person name="Foster-Nyarko E."/>
            <person name="Jarju S."/>
            <person name="Secka A."/>
            <person name="Antonio M."/>
            <person name="Oren A."/>
            <person name="Chaudhuri R.R."/>
            <person name="La Ragione R."/>
            <person name="Hildebrand F."/>
            <person name="Pallen M.J."/>
        </authorList>
    </citation>
    <scope>NUCLEOTIDE SEQUENCE</scope>
    <source>
        <strain evidence="8">CHK192-19661</strain>
    </source>
</reference>
<organism evidence="8 9">
    <name type="scientific">Candidatus Borkfalkia avicola</name>
    <dbReference type="NCBI Taxonomy" id="2838503"/>
    <lineage>
        <taxon>Bacteria</taxon>
        <taxon>Bacillati</taxon>
        <taxon>Bacillota</taxon>
        <taxon>Clostridia</taxon>
        <taxon>Christensenellales</taxon>
        <taxon>Christensenellaceae</taxon>
        <taxon>Candidatus Borkfalkia</taxon>
    </lineage>
</organism>
<evidence type="ECO:0000256" key="5">
    <source>
        <dbReference type="ARBA" id="ARBA00023014"/>
    </source>
</evidence>
<keyword evidence="5" id="KW-0411">Iron-sulfur</keyword>
<dbReference type="NCBIfam" id="TIGR00722">
    <property type="entry name" value="ttdA_fumA_fumB"/>
    <property type="match status" value="1"/>
</dbReference>
<keyword evidence="3" id="KW-0479">Metal-binding</keyword>
<dbReference type="PANTHER" id="PTHR30389">
    <property type="entry name" value="FUMARATE HYDRATASE-RELATED"/>
    <property type="match status" value="1"/>
</dbReference>
<evidence type="ECO:0000313" key="8">
    <source>
        <dbReference type="EMBL" id="HIZ10095.1"/>
    </source>
</evidence>
<comment type="caution">
    <text evidence="8">The sequence shown here is derived from an EMBL/GenBank/DDBJ whole genome shotgun (WGS) entry which is preliminary data.</text>
</comment>
<evidence type="ECO:0000256" key="1">
    <source>
        <dbReference type="ARBA" id="ARBA00008876"/>
    </source>
</evidence>
<keyword evidence="2" id="KW-0004">4Fe-4S</keyword>
<dbReference type="AlphaFoldDB" id="A0A9D2D7Y9"/>
<protein>
    <submittedName>
        <fullName evidence="8">Fumarate hydratase</fullName>
        <ecNumber evidence="8">4.2.1.2</ecNumber>
    </submittedName>
</protein>
<dbReference type="GO" id="GO:0004333">
    <property type="term" value="F:fumarate hydratase activity"/>
    <property type="evidence" value="ECO:0007669"/>
    <property type="project" value="UniProtKB-EC"/>
</dbReference>